<dbReference type="AlphaFoldDB" id="A0A218VSI6"/>
<reference evidence="1" key="2">
    <citation type="submission" date="2017-06" db="EMBL/GenBank/DDBJ databases">
        <title>The pomegranate genome and the genomics of punicalagin biosynthesis.</title>
        <authorList>
            <person name="Xu C."/>
        </authorList>
    </citation>
    <scope>NUCLEOTIDE SEQUENCE [LARGE SCALE GENOMIC DNA]</scope>
    <source>
        <tissue evidence="1">Fresh leaf</tissue>
    </source>
</reference>
<evidence type="ECO:0000313" key="3">
    <source>
        <dbReference type="Proteomes" id="UP000197138"/>
    </source>
</evidence>
<keyword evidence="4" id="KW-1185">Reference proteome</keyword>
<reference evidence="2 4" key="3">
    <citation type="submission" date="2017-11" db="EMBL/GenBank/DDBJ databases">
        <title>De-novo sequencing of pomegranate (Punica granatum L.) genome.</title>
        <authorList>
            <person name="Akparov Z."/>
            <person name="Amiraslanov A."/>
            <person name="Hajiyeva S."/>
            <person name="Abbasov M."/>
            <person name="Kaur K."/>
            <person name="Hamwieh A."/>
            <person name="Solovyev V."/>
            <person name="Salamov A."/>
            <person name="Braich B."/>
            <person name="Kosarev P."/>
            <person name="Mahmoud A."/>
            <person name="Hajiyev E."/>
            <person name="Babayeva S."/>
            <person name="Izzatullayeva V."/>
            <person name="Mammadov A."/>
            <person name="Mammadov A."/>
            <person name="Sharifova S."/>
            <person name="Ojaghi J."/>
            <person name="Eynullazada K."/>
            <person name="Bayramov B."/>
            <person name="Abdulazimova A."/>
            <person name="Shahmuradov I."/>
        </authorList>
    </citation>
    <scope>NUCLEOTIDE SEQUENCE [LARGE SCALE GENOMIC DNA]</scope>
    <source>
        <strain evidence="2">AG2017</strain>
        <strain evidence="4">cv. AG2017</strain>
        <tissue evidence="2">Leaf</tissue>
    </source>
</reference>
<dbReference type="Proteomes" id="UP000233551">
    <property type="component" value="Unassembled WGS sequence"/>
</dbReference>
<dbReference type="EMBL" id="MTKT01005965">
    <property type="protein sequence ID" value="OWM63514.1"/>
    <property type="molecule type" value="Genomic_DNA"/>
</dbReference>
<gene>
    <name evidence="1" type="ORF">CDL15_Pgr019463</name>
    <name evidence="2" type="ORF">CRG98_016790</name>
</gene>
<accession>A0A218VSI6</accession>
<evidence type="ECO:0000313" key="4">
    <source>
        <dbReference type="Proteomes" id="UP000233551"/>
    </source>
</evidence>
<evidence type="ECO:0000313" key="1">
    <source>
        <dbReference type="EMBL" id="OWM63514.1"/>
    </source>
</evidence>
<reference evidence="3" key="1">
    <citation type="journal article" date="2017" name="Plant J.">
        <title>The pomegranate (Punica granatum L.) genome and the genomics of punicalagin biosynthesis.</title>
        <authorList>
            <person name="Qin G."/>
            <person name="Xu C."/>
            <person name="Ming R."/>
            <person name="Tang H."/>
            <person name="Guyot R."/>
            <person name="Kramer E.M."/>
            <person name="Hu Y."/>
            <person name="Yi X."/>
            <person name="Qi Y."/>
            <person name="Xu X."/>
            <person name="Gao Z."/>
            <person name="Pan H."/>
            <person name="Jian J."/>
            <person name="Tian Y."/>
            <person name="Yue Z."/>
            <person name="Xu Y."/>
        </authorList>
    </citation>
    <scope>NUCLEOTIDE SEQUENCE [LARGE SCALE GENOMIC DNA]</scope>
    <source>
        <strain evidence="3">cv. Dabenzi</strain>
    </source>
</reference>
<evidence type="ECO:0000313" key="2">
    <source>
        <dbReference type="EMBL" id="PKI62839.1"/>
    </source>
</evidence>
<sequence length="76" mass="8746">MKSPYPSGDSSLTHETKRTIRERLKQAYEAAVISVATPDHQTTRIPISKEIERRKTGHRVEEPIRTIMFLGSWSHT</sequence>
<dbReference type="Proteomes" id="UP000197138">
    <property type="component" value="Unassembled WGS sequence"/>
</dbReference>
<dbReference type="EMBL" id="PGOL01000925">
    <property type="protein sequence ID" value="PKI62839.1"/>
    <property type="molecule type" value="Genomic_DNA"/>
</dbReference>
<proteinExistence type="predicted"/>
<comment type="caution">
    <text evidence="1">The sequence shown here is derived from an EMBL/GenBank/DDBJ whole genome shotgun (WGS) entry which is preliminary data.</text>
</comment>
<name>A0A218VSI6_PUNGR</name>
<organism evidence="1 3">
    <name type="scientific">Punica granatum</name>
    <name type="common">Pomegranate</name>
    <dbReference type="NCBI Taxonomy" id="22663"/>
    <lineage>
        <taxon>Eukaryota</taxon>
        <taxon>Viridiplantae</taxon>
        <taxon>Streptophyta</taxon>
        <taxon>Embryophyta</taxon>
        <taxon>Tracheophyta</taxon>
        <taxon>Spermatophyta</taxon>
        <taxon>Magnoliopsida</taxon>
        <taxon>eudicotyledons</taxon>
        <taxon>Gunneridae</taxon>
        <taxon>Pentapetalae</taxon>
        <taxon>rosids</taxon>
        <taxon>malvids</taxon>
        <taxon>Myrtales</taxon>
        <taxon>Lythraceae</taxon>
        <taxon>Punica</taxon>
    </lineage>
</organism>
<protein>
    <submittedName>
        <fullName evidence="1">Uncharacterized protein</fullName>
    </submittedName>
</protein>